<dbReference type="Proteomes" id="UP000790377">
    <property type="component" value="Unassembled WGS sequence"/>
</dbReference>
<evidence type="ECO:0000313" key="2">
    <source>
        <dbReference type="Proteomes" id="UP000790377"/>
    </source>
</evidence>
<comment type="caution">
    <text evidence="1">The sequence shown here is derived from an EMBL/GenBank/DDBJ whole genome shotgun (WGS) entry which is preliminary data.</text>
</comment>
<protein>
    <submittedName>
        <fullName evidence="1">Uncharacterized protein</fullName>
    </submittedName>
</protein>
<keyword evidence="2" id="KW-1185">Reference proteome</keyword>
<name>A0ACB8A1J9_9AGAM</name>
<sequence length="83" mass="9692">MEQRVRCMTLYTRKTKMGEDVVPILPTNSSFRYKSPDGVRFNISRKQLPILPAYAFTDFKVQGKTFVKVILDINKMNFQDSKN</sequence>
<organism evidence="1 2">
    <name type="scientific">Hygrophoropsis aurantiaca</name>
    <dbReference type="NCBI Taxonomy" id="72124"/>
    <lineage>
        <taxon>Eukaryota</taxon>
        <taxon>Fungi</taxon>
        <taxon>Dikarya</taxon>
        <taxon>Basidiomycota</taxon>
        <taxon>Agaricomycotina</taxon>
        <taxon>Agaricomycetes</taxon>
        <taxon>Agaricomycetidae</taxon>
        <taxon>Boletales</taxon>
        <taxon>Coniophorineae</taxon>
        <taxon>Hygrophoropsidaceae</taxon>
        <taxon>Hygrophoropsis</taxon>
    </lineage>
</organism>
<gene>
    <name evidence="1" type="ORF">BJ138DRAFT_567702</name>
</gene>
<reference evidence="1" key="1">
    <citation type="journal article" date="2021" name="New Phytol.">
        <title>Evolutionary innovations through gain and loss of genes in the ectomycorrhizal Boletales.</title>
        <authorList>
            <person name="Wu G."/>
            <person name="Miyauchi S."/>
            <person name="Morin E."/>
            <person name="Kuo A."/>
            <person name="Drula E."/>
            <person name="Varga T."/>
            <person name="Kohler A."/>
            <person name="Feng B."/>
            <person name="Cao Y."/>
            <person name="Lipzen A."/>
            <person name="Daum C."/>
            <person name="Hundley H."/>
            <person name="Pangilinan J."/>
            <person name="Johnson J."/>
            <person name="Barry K."/>
            <person name="LaButti K."/>
            <person name="Ng V."/>
            <person name="Ahrendt S."/>
            <person name="Min B."/>
            <person name="Choi I.G."/>
            <person name="Park H."/>
            <person name="Plett J.M."/>
            <person name="Magnuson J."/>
            <person name="Spatafora J.W."/>
            <person name="Nagy L.G."/>
            <person name="Henrissat B."/>
            <person name="Grigoriev I.V."/>
            <person name="Yang Z.L."/>
            <person name="Xu J."/>
            <person name="Martin F.M."/>
        </authorList>
    </citation>
    <scope>NUCLEOTIDE SEQUENCE</scope>
    <source>
        <strain evidence="1">ATCC 28755</strain>
    </source>
</reference>
<proteinExistence type="predicted"/>
<dbReference type="EMBL" id="MU267965">
    <property type="protein sequence ID" value="KAH7906874.1"/>
    <property type="molecule type" value="Genomic_DNA"/>
</dbReference>
<accession>A0ACB8A1J9</accession>
<evidence type="ECO:0000313" key="1">
    <source>
        <dbReference type="EMBL" id="KAH7906874.1"/>
    </source>
</evidence>